<evidence type="ECO:0000256" key="7">
    <source>
        <dbReference type="ARBA" id="ARBA00039751"/>
    </source>
</evidence>
<evidence type="ECO:0000256" key="6">
    <source>
        <dbReference type="ARBA" id="ARBA00039101"/>
    </source>
</evidence>
<feature type="domain" description="FAD dependent oxidoreductase" evidence="10">
    <location>
        <begin position="16"/>
        <end position="325"/>
    </location>
</feature>
<dbReference type="GO" id="GO:0003884">
    <property type="term" value="F:D-amino-acid oxidase activity"/>
    <property type="evidence" value="ECO:0007669"/>
    <property type="project" value="UniProtKB-EC"/>
</dbReference>
<dbReference type="GO" id="GO:0019478">
    <property type="term" value="P:D-amino acid catabolic process"/>
    <property type="evidence" value="ECO:0007669"/>
    <property type="project" value="TreeGrafter"/>
</dbReference>
<dbReference type="GO" id="GO:0005737">
    <property type="term" value="C:cytoplasm"/>
    <property type="evidence" value="ECO:0007669"/>
    <property type="project" value="TreeGrafter"/>
</dbReference>
<dbReference type="Gene3D" id="3.40.50.720">
    <property type="entry name" value="NAD(P)-binding Rossmann-like Domain"/>
    <property type="match status" value="1"/>
</dbReference>
<dbReference type="Gene3D" id="3.30.9.10">
    <property type="entry name" value="D-Amino Acid Oxidase, subunit A, domain 2"/>
    <property type="match status" value="1"/>
</dbReference>
<dbReference type="InterPro" id="IPR006076">
    <property type="entry name" value="FAD-dep_OxRdtase"/>
</dbReference>
<protein>
    <recommendedName>
        <fullName evidence="7">D-amino-acid oxidase</fullName>
        <ecNumber evidence="6">1.4.3.3</ecNumber>
    </recommendedName>
</protein>
<evidence type="ECO:0000256" key="9">
    <source>
        <dbReference type="PIRSR" id="PIRSR000189-1"/>
    </source>
</evidence>
<evidence type="ECO:0000256" key="8">
    <source>
        <dbReference type="ARBA" id="ARBA00049547"/>
    </source>
</evidence>
<dbReference type="InterPro" id="IPR023209">
    <property type="entry name" value="DAO"/>
</dbReference>
<evidence type="ECO:0000313" key="11">
    <source>
        <dbReference type="EMBL" id="SDJ69839.1"/>
    </source>
</evidence>
<dbReference type="SUPFAM" id="SSF54373">
    <property type="entry name" value="FAD-linked reductases, C-terminal domain"/>
    <property type="match status" value="1"/>
</dbReference>
<evidence type="ECO:0000259" key="10">
    <source>
        <dbReference type="Pfam" id="PF01266"/>
    </source>
</evidence>
<evidence type="ECO:0000256" key="1">
    <source>
        <dbReference type="ARBA" id="ARBA00001974"/>
    </source>
</evidence>
<sequence>MLARCYRHFVKSRSSDVLVIGAGVSGLTTAVLLAERGCHVRIRTTEAPGETTSAVAGAIWGPISLGPRDRALGWARRSHESFLELAGVPSTGVHLALGTVASREPIAAKRPEETLLLTDLRACEPGELPHGFTAGARATLPLIDMPRYLDYLTRRFRAAGGELLRSPVSSLSDAAGESRTVVNCTGVGARELVGDPGVLPVLGQHVVVANPGIEEYFVELSDSGRWASYMPHGDRLVLGGVAVPYAWDRVPDGEVTAGILRRCAEIRPELREAPIREEIVGLRPRSESVRLKVEHYEGARIVHNYGHGGDGVAVSWGCAYEAAELATGE</sequence>
<feature type="binding site" evidence="9">
    <location>
        <begin position="52"/>
        <end position="53"/>
    </location>
    <ligand>
        <name>FAD</name>
        <dbReference type="ChEBI" id="CHEBI:57692"/>
    </ligand>
</feature>
<dbReference type="EC" id="1.4.3.3" evidence="6"/>
<feature type="binding site" evidence="9">
    <location>
        <position position="168"/>
    </location>
    <ligand>
        <name>FAD</name>
        <dbReference type="ChEBI" id="CHEBI:57692"/>
    </ligand>
</feature>
<dbReference type="PANTHER" id="PTHR11530">
    <property type="entry name" value="D-AMINO ACID OXIDASE"/>
    <property type="match status" value="1"/>
</dbReference>
<dbReference type="GO" id="GO:0071949">
    <property type="term" value="F:FAD binding"/>
    <property type="evidence" value="ECO:0007669"/>
    <property type="project" value="InterPro"/>
</dbReference>
<accession>A0A1G8VV39</accession>
<keyword evidence="4 9" id="KW-0274">FAD</keyword>
<organism evidence="11 12">
    <name type="scientific">Actinopolyspora mzabensis</name>
    <dbReference type="NCBI Taxonomy" id="995066"/>
    <lineage>
        <taxon>Bacteria</taxon>
        <taxon>Bacillati</taxon>
        <taxon>Actinomycetota</taxon>
        <taxon>Actinomycetes</taxon>
        <taxon>Actinopolysporales</taxon>
        <taxon>Actinopolysporaceae</taxon>
        <taxon>Actinopolyspora</taxon>
    </lineage>
</organism>
<reference evidence="12" key="1">
    <citation type="submission" date="2016-10" db="EMBL/GenBank/DDBJ databases">
        <authorList>
            <person name="Varghese N."/>
            <person name="Submissions S."/>
        </authorList>
    </citation>
    <scope>NUCLEOTIDE SEQUENCE [LARGE SCALE GENOMIC DNA]</scope>
    <source>
        <strain evidence="12">DSM 45460</strain>
    </source>
</reference>
<dbReference type="InterPro" id="IPR006181">
    <property type="entry name" value="D-amino_acid_oxidase_CS"/>
</dbReference>
<name>A0A1G8VV39_ACTMZ</name>
<feature type="binding site" evidence="9">
    <location>
        <position position="185"/>
    </location>
    <ligand>
        <name>FAD</name>
        <dbReference type="ChEBI" id="CHEBI:57692"/>
    </ligand>
</feature>
<dbReference type="SUPFAM" id="SSF51971">
    <property type="entry name" value="Nucleotide-binding domain"/>
    <property type="match status" value="1"/>
</dbReference>
<dbReference type="AlphaFoldDB" id="A0A1G8VV39"/>
<dbReference type="Pfam" id="PF01266">
    <property type="entry name" value="DAO"/>
    <property type="match status" value="1"/>
</dbReference>
<proteinExistence type="inferred from homology"/>
<keyword evidence="12" id="KW-1185">Reference proteome</keyword>
<gene>
    <name evidence="11" type="ORF">SAMN04487820_101348</name>
</gene>
<comment type="similarity">
    <text evidence="2">Belongs to the DAMOX/DASOX family.</text>
</comment>
<dbReference type="EMBL" id="FNFM01000001">
    <property type="protein sequence ID" value="SDJ69839.1"/>
    <property type="molecule type" value="Genomic_DNA"/>
</dbReference>
<evidence type="ECO:0000256" key="3">
    <source>
        <dbReference type="ARBA" id="ARBA00022630"/>
    </source>
</evidence>
<dbReference type="Proteomes" id="UP000199213">
    <property type="component" value="Unassembled WGS sequence"/>
</dbReference>
<dbReference type="PROSITE" id="PS00677">
    <property type="entry name" value="DAO"/>
    <property type="match status" value="1"/>
</dbReference>
<feature type="binding site" evidence="9">
    <location>
        <position position="309"/>
    </location>
    <ligand>
        <name>D-dopa</name>
        <dbReference type="ChEBI" id="CHEBI:149689"/>
    </ligand>
</feature>
<comment type="catalytic activity">
    <reaction evidence="8">
        <text>a D-alpha-amino acid + O2 + H2O = a 2-oxocarboxylate + H2O2 + NH4(+)</text>
        <dbReference type="Rhea" id="RHEA:21816"/>
        <dbReference type="ChEBI" id="CHEBI:15377"/>
        <dbReference type="ChEBI" id="CHEBI:15379"/>
        <dbReference type="ChEBI" id="CHEBI:16240"/>
        <dbReference type="ChEBI" id="CHEBI:28938"/>
        <dbReference type="ChEBI" id="CHEBI:35179"/>
        <dbReference type="ChEBI" id="CHEBI:59871"/>
        <dbReference type="EC" id="1.4.3.3"/>
    </reaction>
    <physiologicalReaction direction="left-to-right" evidence="8">
        <dbReference type="Rhea" id="RHEA:21817"/>
    </physiologicalReaction>
</comment>
<keyword evidence="5" id="KW-0560">Oxidoreductase</keyword>
<evidence type="ECO:0000256" key="5">
    <source>
        <dbReference type="ARBA" id="ARBA00023002"/>
    </source>
</evidence>
<evidence type="ECO:0000256" key="2">
    <source>
        <dbReference type="ARBA" id="ARBA00006730"/>
    </source>
</evidence>
<dbReference type="PANTHER" id="PTHR11530:SF11">
    <property type="entry name" value="D-ASPARTATE OXIDASE"/>
    <property type="match status" value="1"/>
</dbReference>
<comment type="cofactor">
    <cofactor evidence="1 9">
        <name>FAD</name>
        <dbReference type="ChEBI" id="CHEBI:57692"/>
    </cofactor>
</comment>
<evidence type="ECO:0000256" key="4">
    <source>
        <dbReference type="ARBA" id="ARBA00022827"/>
    </source>
</evidence>
<feature type="binding site" evidence="9">
    <location>
        <position position="283"/>
    </location>
    <ligand>
        <name>D-serine</name>
        <dbReference type="ChEBI" id="CHEBI:35247"/>
    </ligand>
</feature>
<dbReference type="PIRSF" id="PIRSF000189">
    <property type="entry name" value="D-aa_oxidase"/>
    <property type="match status" value="1"/>
</dbReference>
<keyword evidence="3" id="KW-0285">Flavoprotein</keyword>
<evidence type="ECO:0000313" key="12">
    <source>
        <dbReference type="Proteomes" id="UP000199213"/>
    </source>
</evidence>